<dbReference type="eggNOG" id="ENOG502S1RE">
    <property type="taxonomic scope" value="Eukaryota"/>
</dbReference>
<dbReference type="EMBL" id="KB822721">
    <property type="protein sequence ID" value="ETN39309.1"/>
    <property type="molecule type" value="Genomic_DNA"/>
</dbReference>
<feature type="domain" description="Xylose isomerase-like TIM barrel" evidence="1">
    <location>
        <begin position="28"/>
        <end position="320"/>
    </location>
</feature>
<dbReference type="PANTHER" id="PTHR12110:SF57">
    <property type="entry name" value="DIOXYGENASE, PUTATIVE-RELATED"/>
    <property type="match status" value="1"/>
</dbReference>
<dbReference type="PANTHER" id="PTHR12110">
    <property type="entry name" value="HYDROXYPYRUVATE ISOMERASE"/>
    <property type="match status" value="1"/>
</dbReference>
<proteinExistence type="predicted"/>
<keyword evidence="3" id="KW-1185">Reference proteome</keyword>
<name>W2RUB5_CYPE1</name>
<evidence type="ECO:0000259" key="1">
    <source>
        <dbReference type="Pfam" id="PF01261"/>
    </source>
</evidence>
<dbReference type="Gene3D" id="3.20.20.150">
    <property type="entry name" value="Divalent-metal-dependent TIM barrel enzymes"/>
    <property type="match status" value="1"/>
</dbReference>
<dbReference type="InterPro" id="IPR036237">
    <property type="entry name" value="Xyl_isomerase-like_sf"/>
</dbReference>
<reference evidence="2 3" key="1">
    <citation type="submission" date="2013-03" db="EMBL/GenBank/DDBJ databases">
        <title>The Genome Sequence of Phialophora europaea CBS 101466.</title>
        <authorList>
            <consortium name="The Broad Institute Genomics Platform"/>
            <person name="Cuomo C."/>
            <person name="de Hoog S."/>
            <person name="Gorbushina A."/>
            <person name="Walker B."/>
            <person name="Young S.K."/>
            <person name="Zeng Q."/>
            <person name="Gargeya S."/>
            <person name="Fitzgerald M."/>
            <person name="Haas B."/>
            <person name="Abouelleil A."/>
            <person name="Allen A.W."/>
            <person name="Alvarado L."/>
            <person name="Arachchi H.M."/>
            <person name="Berlin A.M."/>
            <person name="Chapman S.B."/>
            <person name="Gainer-Dewar J."/>
            <person name="Goldberg J."/>
            <person name="Griggs A."/>
            <person name="Gujja S."/>
            <person name="Hansen M."/>
            <person name="Howarth C."/>
            <person name="Imamovic A."/>
            <person name="Ireland A."/>
            <person name="Larimer J."/>
            <person name="McCowan C."/>
            <person name="Murphy C."/>
            <person name="Pearson M."/>
            <person name="Poon T.W."/>
            <person name="Priest M."/>
            <person name="Roberts A."/>
            <person name="Saif S."/>
            <person name="Shea T."/>
            <person name="Sisk P."/>
            <person name="Sykes S."/>
            <person name="Wortman J."/>
            <person name="Nusbaum C."/>
            <person name="Birren B."/>
        </authorList>
    </citation>
    <scope>NUCLEOTIDE SEQUENCE [LARGE SCALE GENOMIC DNA]</scope>
    <source>
        <strain evidence="2 3">CBS 101466</strain>
    </source>
</reference>
<organism evidence="2 3">
    <name type="scientific">Cyphellophora europaea (strain CBS 101466)</name>
    <name type="common">Phialophora europaea</name>
    <dbReference type="NCBI Taxonomy" id="1220924"/>
    <lineage>
        <taxon>Eukaryota</taxon>
        <taxon>Fungi</taxon>
        <taxon>Dikarya</taxon>
        <taxon>Ascomycota</taxon>
        <taxon>Pezizomycotina</taxon>
        <taxon>Eurotiomycetes</taxon>
        <taxon>Chaetothyriomycetidae</taxon>
        <taxon>Chaetothyriales</taxon>
        <taxon>Cyphellophoraceae</taxon>
        <taxon>Cyphellophora</taxon>
    </lineage>
</organism>
<evidence type="ECO:0000313" key="3">
    <source>
        <dbReference type="Proteomes" id="UP000030752"/>
    </source>
</evidence>
<protein>
    <recommendedName>
        <fullName evidence="1">Xylose isomerase-like TIM barrel domain-containing protein</fullName>
    </recommendedName>
</protein>
<dbReference type="OrthoDB" id="5360893at2759"/>
<dbReference type="RefSeq" id="XP_008718094.1">
    <property type="nucleotide sequence ID" value="XM_008719872.1"/>
</dbReference>
<dbReference type="AlphaFoldDB" id="W2RUB5"/>
<dbReference type="SUPFAM" id="SSF51658">
    <property type="entry name" value="Xylose isomerase-like"/>
    <property type="match status" value="1"/>
</dbReference>
<dbReference type="VEuPathDB" id="FungiDB:HMPREF1541_05532"/>
<dbReference type="InParanoid" id="W2RUB5"/>
<dbReference type="Proteomes" id="UP000030752">
    <property type="component" value="Unassembled WGS sequence"/>
</dbReference>
<accession>W2RUB5</accession>
<dbReference type="STRING" id="1220924.W2RUB5"/>
<dbReference type="InterPro" id="IPR050312">
    <property type="entry name" value="IolE/XylAMocC-like"/>
</dbReference>
<evidence type="ECO:0000313" key="2">
    <source>
        <dbReference type="EMBL" id="ETN39309.1"/>
    </source>
</evidence>
<dbReference type="GeneID" id="19972871"/>
<sequence length="347" mass="39016">MPTYRPAIASLSLGRAYAGHSLEAKLSAAGRAGFQGVECFYEDLEWHARSHVGGDNDAISDENLLDAARDFRALADANDLEVIVLQPFMHYEGLLDLEERGRRLQKLGLWLRLVKVLGANIIQVPSNFLAEGVTGDRLRIVEDLRILADLGGKEHPPVRFAYEGLCWGRFVDTWRGAWEVVKDVDRDNFGLCLDAFHLAGREWADPETADGVVSDDGGAGDRFRQSMAEMATTLDRRKVFYVQFADARKPQKPIVPGSSEWVDGQPARMTWSRRMRVFVGEEEGYLPIDPILRAVFDPAPEGLGYTGWVSMEVFNQSLEETDAQIVPLHAERAQKSWMTMKQRYSLE</sequence>
<dbReference type="Pfam" id="PF01261">
    <property type="entry name" value="AP_endonuc_2"/>
    <property type="match status" value="1"/>
</dbReference>
<dbReference type="InterPro" id="IPR013022">
    <property type="entry name" value="Xyl_isomerase-like_TIM-brl"/>
</dbReference>
<dbReference type="HOGENOM" id="CLU_035063_0_0_1"/>
<gene>
    <name evidence="2" type="ORF">HMPREF1541_05532</name>
</gene>